<dbReference type="SUPFAM" id="SSF81901">
    <property type="entry name" value="HCP-like"/>
    <property type="match status" value="1"/>
</dbReference>
<dbReference type="Proteomes" id="UP001207408">
    <property type="component" value="Unassembled WGS sequence"/>
</dbReference>
<organism evidence="3 4">
    <name type="scientific">Plebeiibacterium marinum</name>
    <dbReference type="NCBI Taxonomy" id="2992111"/>
    <lineage>
        <taxon>Bacteria</taxon>
        <taxon>Pseudomonadati</taxon>
        <taxon>Bacteroidota</taxon>
        <taxon>Bacteroidia</taxon>
        <taxon>Marinilabiliales</taxon>
        <taxon>Marinilabiliaceae</taxon>
        <taxon>Plebeiibacterium</taxon>
    </lineage>
</organism>
<reference evidence="3" key="1">
    <citation type="submission" date="2022-10" db="EMBL/GenBank/DDBJ databases">
        <authorList>
            <person name="Yu W.X."/>
        </authorList>
    </citation>
    <scope>NUCLEOTIDE SEQUENCE</scope>
    <source>
        <strain evidence="3">D04</strain>
    </source>
</reference>
<dbReference type="PROSITE" id="PS50005">
    <property type="entry name" value="TPR"/>
    <property type="match status" value="1"/>
</dbReference>
<keyword evidence="4" id="KW-1185">Reference proteome</keyword>
<feature type="chain" id="PRO_5042241584" evidence="2">
    <location>
        <begin position="27"/>
        <end position="450"/>
    </location>
</feature>
<name>A0AAE3SLB9_9BACT</name>
<evidence type="ECO:0000313" key="3">
    <source>
        <dbReference type="EMBL" id="MCW3807725.1"/>
    </source>
</evidence>
<evidence type="ECO:0000256" key="2">
    <source>
        <dbReference type="SAM" id="SignalP"/>
    </source>
</evidence>
<dbReference type="RefSeq" id="WP_301202176.1">
    <property type="nucleotide sequence ID" value="NZ_JAPDPI010000057.1"/>
</dbReference>
<sequence length="450" mass="51796">MKKNILTFCMLTFCLVLFAKQQPASASNYSGKEDSIACLKHYSIYVLNLKKKMYDYTVESWNYMFTNCPDAGVRIYSDGIKLYEHYYKVAQTPQRKAEVVDTIMMIYDQRIKYYGNHPKYPEGWILGRKALDMVKYRRGNLEDMKEAYGLFKSSFDMMGDRSEDVVLFNLLKTSLSLLAYGDIEGMVFLNDFLSVSVLLEKQIAVSGGDDKLRKEKVRDGCEELLVKSGVGDCGSMIPFLQDQYQVDEENSENVTRVLGLMEKLNCTESDLYYTVVEKNYNLNPSSKSAYQLAKMFVKKEEFEKARDYYKEAIEIAAEASDKSVYYYELAVLTFAQFKDYPMAKDLAQKSISLKGDWGKPYLLIGNIYAAASKNYGKDEFERSTVYWAALDKFLKARGVDSSCVDEANEQISLYSQYIPDKESGFFHGLTEGDSYRLGEWINEVTKVRYR</sequence>
<keyword evidence="2" id="KW-0732">Signal</keyword>
<dbReference type="InterPro" id="IPR019734">
    <property type="entry name" value="TPR_rpt"/>
</dbReference>
<dbReference type="AlphaFoldDB" id="A0AAE3SLB9"/>
<accession>A0AAE3SLB9</accession>
<evidence type="ECO:0000313" key="4">
    <source>
        <dbReference type="Proteomes" id="UP001207408"/>
    </source>
</evidence>
<dbReference type="Gene3D" id="1.25.40.10">
    <property type="entry name" value="Tetratricopeptide repeat domain"/>
    <property type="match status" value="1"/>
</dbReference>
<keyword evidence="1" id="KW-0802">TPR repeat</keyword>
<proteinExistence type="predicted"/>
<feature type="repeat" description="TPR" evidence="1">
    <location>
        <begin position="286"/>
        <end position="319"/>
    </location>
</feature>
<dbReference type="InterPro" id="IPR011990">
    <property type="entry name" value="TPR-like_helical_dom_sf"/>
</dbReference>
<comment type="caution">
    <text evidence="3">The sequence shown here is derived from an EMBL/GenBank/DDBJ whole genome shotgun (WGS) entry which is preliminary data.</text>
</comment>
<feature type="signal peptide" evidence="2">
    <location>
        <begin position="1"/>
        <end position="26"/>
    </location>
</feature>
<protein>
    <submittedName>
        <fullName evidence="3">Tetratricopeptide repeat protein</fullName>
    </submittedName>
</protein>
<gene>
    <name evidence="3" type="ORF">OM074_19005</name>
</gene>
<evidence type="ECO:0000256" key="1">
    <source>
        <dbReference type="PROSITE-ProRule" id="PRU00339"/>
    </source>
</evidence>
<dbReference type="EMBL" id="JAPDPI010000057">
    <property type="protein sequence ID" value="MCW3807725.1"/>
    <property type="molecule type" value="Genomic_DNA"/>
</dbReference>